<feature type="transmembrane region" description="Helical" evidence="1">
    <location>
        <begin position="35"/>
        <end position="54"/>
    </location>
</feature>
<gene>
    <name evidence="2" type="ORF">OCU04_010657</name>
</gene>
<keyword evidence="1" id="KW-0472">Membrane</keyword>
<dbReference type="Proteomes" id="UP001152300">
    <property type="component" value="Unassembled WGS sequence"/>
</dbReference>
<evidence type="ECO:0000313" key="2">
    <source>
        <dbReference type="EMBL" id="KAJ8060323.1"/>
    </source>
</evidence>
<proteinExistence type="predicted"/>
<comment type="caution">
    <text evidence="2">The sequence shown here is derived from an EMBL/GenBank/DDBJ whole genome shotgun (WGS) entry which is preliminary data.</text>
</comment>
<feature type="transmembrane region" description="Helical" evidence="1">
    <location>
        <begin position="114"/>
        <end position="133"/>
    </location>
</feature>
<organism evidence="2 3">
    <name type="scientific">Sclerotinia nivalis</name>
    <dbReference type="NCBI Taxonomy" id="352851"/>
    <lineage>
        <taxon>Eukaryota</taxon>
        <taxon>Fungi</taxon>
        <taxon>Dikarya</taxon>
        <taxon>Ascomycota</taxon>
        <taxon>Pezizomycotina</taxon>
        <taxon>Leotiomycetes</taxon>
        <taxon>Helotiales</taxon>
        <taxon>Sclerotiniaceae</taxon>
        <taxon>Sclerotinia</taxon>
    </lineage>
</organism>
<evidence type="ECO:0000256" key="1">
    <source>
        <dbReference type="SAM" id="Phobius"/>
    </source>
</evidence>
<keyword evidence="3" id="KW-1185">Reference proteome</keyword>
<feature type="transmembrane region" description="Helical" evidence="1">
    <location>
        <begin position="82"/>
        <end position="102"/>
    </location>
</feature>
<evidence type="ECO:0000313" key="3">
    <source>
        <dbReference type="Proteomes" id="UP001152300"/>
    </source>
</evidence>
<sequence>MNHETIDQAFTFILQYIDRAKPLFQLLKDLGLSKESIFCGVVVGLVFFLVYLILRSIVELFQHFFDFLHLILKSVVKLFKHFFDFLQTLTYVGPLVFLIWFHCPTSNLGQNQQFALALIAIFLFGIITVCLILKRTEERPIEMTKVQTIAARVQTDAVGVQRDVAGVQADAVGVQRDAVGVQRDVAGVQADAVGVQTDVAEIQTDAARVQ</sequence>
<name>A0A9X0ADR8_9HELO</name>
<keyword evidence="1" id="KW-0812">Transmembrane</keyword>
<dbReference type="EMBL" id="JAPEIS010000013">
    <property type="protein sequence ID" value="KAJ8060323.1"/>
    <property type="molecule type" value="Genomic_DNA"/>
</dbReference>
<protein>
    <submittedName>
        <fullName evidence="2">Uncharacterized protein</fullName>
    </submittedName>
</protein>
<reference evidence="2" key="1">
    <citation type="submission" date="2022-11" db="EMBL/GenBank/DDBJ databases">
        <title>Genome Resource of Sclerotinia nivalis Strain SnTB1, a Plant Pathogen Isolated from American Ginseng.</title>
        <authorList>
            <person name="Fan S."/>
        </authorList>
    </citation>
    <scope>NUCLEOTIDE SEQUENCE</scope>
    <source>
        <strain evidence="2">SnTB1</strain>
    </source>
</reference>
<keyword evidence="1" id="KW-1133">Transmembrane helix</keyword>
<dbReference type="AlphaFoldDB" id="A0A9X0ADR8"/>
<accession>A0A9X0ADR8</accession>